<dbReference type="InterPro" id="IPR036388">
    <property type="entry name" value="WH-like_DNA-bd_sf"/>
</dbReference>
<dbReference type="Gene3D" id="1.10.10.10">
    <property type="entry name" value="Winged helix-like DNA-binding domain superfamily/Winged helix DNA-binding domain"/>
    <property type="match status" value="1"/>
</dbReference>
<dbReference type="RefSeq" id="WP_170103694.1">
    <property type="nucleotide sequence ID" value="NZ_JABAGR010000003.1"/>
</dbReference>
<evidence type="ECO:0000313" key="5">
    <source>
        <dbReference type="EMBL" id="NMF25636.1"/>
    </source>
</evidence>
<evidence type="ECO:0000313" key="6">
    <source>
        <dbReference type="Proteomes" id="UP000565613"/>
    </source>
</evidence>
<evidence type="ECO:0000256" key="1">
    <source>
        <dbReference type="ARBA" id="ARBA00023015"/>
    </source>
</evidence>
<dbReference type="PANTHER" id="PTHR44688">
    <property type="entry name" value="DNA-BINDING TRANSCRIPTIONAL ACTIVATOR DEVR_DOSR"/>
    <property type="match status" value="1"/>
</dbReference>
<gene>
    <name evidence="5" type="ORF">HF885_04155</name>
</gene>
<reference evidence="5 6" key="1">
    <citation type="submission" date="2020-04" db="EMBL/GenBank/DDBJ databases">
        <authorList>
            <person name="Hitch T.C.A."/>
            <person name="Wylensek D."/>
            <person name="Clavel T."/>
        </authorList>
    </citation>
    <scope>NUCLEOTIDE SEQUENCE [LARGE SCALE GENOMIC DNA]</scope>
    <source>
        <strain evidence="5 6">105184</strain>
    </source>
</reference>
<evidence type="ECO:0000256" key="2">
    <source>
        <dbReference type="ARBA" id="ARBA00023125"/>
    </source>
</evidence>
<evidence type="ECO:0000256" key="3">
    <source>
        <dbReference type="ARBA" id="ARBA00023163"/>
    </source>
</evidence>
<dbReference type="PRINTS" id="PR00038">
    <property type="entry name" value="HTHLUXR"/>
</dbReference>
<name>A0A7X9TA13_9ACTN</name>
<dbReference type="PANTHER" id="PTHR44688:SF16">
    <property type="entry name" value="DNA-BINDING TRANSCRIPTIONAL ACTIVATOR DEVR_DOSR"/>
    <property type="match status" value="1"/>
</dbReference>
<proteinExistence type="predicted"/>
<dbReference type="CDD" id="cd06170">
    <property type="entry name" value="LuxR_C_like"/>
    <property type="match status" value="1"/>
</dbReference>
<dbReference type="EMBL" id="JABAGR010000003">
    <property type="protein sequence ID" value="NMF25636.1"/>
    <property type="molecule type" value="Genomic_DNA"/>
</dbReference>
<dbReference type="AlphaFoldDB" id="A0A7X9TA13"/>
<evidence type="ECO:0000259" key="4">
    <source>
        <dbReference type="PROSITE" id="PS50043"/>
    </source>
</evidence>
<dbReference type="PROSITE" id="PS50043">
    <property type="entry name" value="HTH_LUXR_2"/>
    <property type="match status" value="1"/>
</dbReference>
<keyword evidence="3" id="KW-0804">Transcription</keyword>
<dbReference type="GO" id="GO:0003677">
    <property type="term" value="F:DNA binding"/>
    <property type="evidence" value="ECO:0007669"/>
    <property type="project" value="UniProtKB-KW"/>
</dbReference>
<feature type="domain" description="HTH luxR-type" evidence="4">
    <location>
        <begin position="16"/>
        <end position="80"/>
    </location>
</feature>
<dbReference type="Pfam" id="PF00196">
    <property type="entry name" value="GerE"/>
    <property type="match status" value="1"/>
</dbReference>
<sequence length="80" mass="8816">MRSPYAIAAGGRKLPSYAQEHGLSPRERDVLRLVLEGMDNQNMASTLGIAPSTVKVHVHNVLKKCGAQNRTELTHSFWSS</sequence>
<keyword evidence="2" id="KW-0238">DNA-binding</keyword>
<dbReference type="SMART" id="SM00421">
    <property type="entry name" value="HTH_LUXR"/>
    <property type="match status" value="1"/>
</dbReference>
<protein>
    <submittedName>
        <fullName evidence="5">Helix-turn-helix transcriptional regulator</fullName>
    </submittedName>
</protein>
<dbReference type="InterPro" id="IPR000792">
    <property type="entry name" value="Tscrpt_reg_LuxR_C"/>
</dbReference>
<keyword evidence="1" id="KW-0805">Transcription regulation</keyword>
<dbReference type="GO" id="GO:0006355">
    <property type="term" value="P:regulation of DNA-templated transcription"/>
    <property type="evidence" value="ECO:0007669"/>
    <property type="project" value="InterPro"/>
</dbReference>
<dbReference type="SUPFAM" id="SSF46894">
    <property type="entry name" value="C-terminal effector domain of the bipartite response regulators"/>
    <property type="match status" value="1"/>
</dbReference>
<comment type="caution">
    <text evidence="5">The sequence shown here is derived from an EMBL/GenBank/DDBJ whole genome shotgun (WGS) entry which is preliminary data.</text>
</comment>
<accession>A0A7X9TA13</accession>
<dbReference type="InterPro" id="IPR016032">
    <property type="entry name" value="Sig_transdc_resp-reg_C-effctor"/>
</dbReference>
<dbReference type="Proteomes" id="UP000565613">
    <property type="component" value="Unassembled WGS sequence"/>
</dbReference>
<organism evidence="5 6">
    <name type="scientific">Parafannyhessea umbonata</name>
    <dbReference type="NCBI Taxonomy" id="604330"/>
    <lineage>
        <taxon>Bacteria</taxon>
        <taxon>Bacillati</taxon>
        <taxon>Actinomycetota</taxon>
        <taxon>Coriobacteriia</taxon>
        <taxon>Coriobacteriales</taxon>
        <taxon>Atopobiaceae</taxon>
        <taxon>Parafannyhessea</taxon>
    </lineage>
</organism>